<dbReference type="EMBL" id="CP011074">
    <property type="protein sequence ID" value="AKF92781.1"/>
    <property type="molecule type" value="Genomic_DNA"/>
</dbReference>
<comment type="similarity">
    <text evidence="6">Belongs to the RbsD / FucU family. RbsD subfamily.</text>
</comment>
<evidence type="ECO:0000256" key="2">
    <source>
        <dbReference type="ARBA" id="ARBA00012862"/>
    </source>
</evidence>
<name>A0A0F6XYX4_BRELA</name>
<organism evidence="7">
    <name type="scientific">Brevibacillus laterosporus</name>
    <name type="common">Bacillus laterosporus</name>
    <dbReference type="NCBI Taxonomy" id="1465"/>
    <lineage>
        <taxon>Bacteria</taxon>
        <taxon>Bacillati</taxon>
        <taxon>Bacillota</taxon>
        <taxon>Bacilli</taxon>
        <taxon>Bacillales</taxon>
        <taxon>Paenibacillaceae</taxon>
        <taxon>Brevibacillus</taxon>
    </lineage>
</organism>
<feature type="binding site" evidence="6">
    <location>
        <position position="28"/>
    </location>
    <ligand>
        <name>substrate</name>
    </ligand>
</feature>
<protein>
    <recommendedName>
        <fullName evidence="2 6">D-ribose pyranase</fullName>
        <ecNumber evidence="2 6">5.4.99.62</ecNumber>
    </recommendedName>
</protein>
<dbReference type="AlphaFoldDB" id="A0A0F6XYX4"/>
<evidence type="ECO:0000313" key="7">
    <source>
        <dbReference type="EMBL" id="AKF92781.1"/>
    </source>
</evidence>
<dbReference type="PANTHER" id="PTHR37831:SF1">
    <property type="entry name" value="D-RIBOSE PYRANASE"/>
    <property type="match status" value="1"/>
</dbReference>
<dbReference type="EC" id="5.4.99.62" evidence="2 6"/>
<evidence type="ECO:0000256" key="1">
    <source>
        <dbReference type="ARBA" id="ARBA00000223"/>
    </source>
</evidence>
<dbReference type="SUPFAM" id="SSF102546">
    <property type="entry name" value="RbsD-like"/>
    <property type="match status" value="1"/>
</dbReference>
<dbReference type="GO" id="GO:0016872">
    <property type="term" value="F:intramolecular lyase activity"/>
    <property type="evidence" value="ECO:0007669"/>
    <property type="project" value="UniProtKB-UniRule"/>
</dbReference>
<accession>A0A0F6XYX4</accession>
<dbReference type="GO" id="GO:0048029">
    <property type="term" value="F:monosaccharide binding"/>
    <property type="evidence" value="ECO:0007669"/>
    <property type="project" value="InterPro"/>
</dbReference>
<comment type="function">
    <text evidence="6">Catalyzes the interconversion of beta-pyran and beta-furan forms of D-ribose.</text>
</comment>
<comment type="catalytic activity">
    <reaction evidence="1 6">
        <text>beta-D-ribopyranose = beta-D-ribofuranose</text>
        <dbReference type="Rhea" id="RHEA:25432"/>
        <dbReference type="ChEBI" id="CHEBI:27476"/>
        <dbReference type="ChEBI" id="CHEBI:47002"/>
        <dbReference type="EC" id="5.4.99.62"/>
    </reaction>
</comment>
<evidence type="ECO:0000256" key="6">
    <source>
        <dbReference type="HAMAP-Rule" id="MF_01661"/>
    </source>
</evidence>
<evidence type="ECO:0000256" key="5">
    <source>
        <dbReference type="ARBA" id="ARBA00023277"/>
    </source>
</evidence>
<sequence length="131" mass="14632">MKKIGIMNSEISTIISKLGHTDRIVICDAGLPIPDGVKRIDVALKAGLPSFLDVLQVILEEMQVERIHYANEMIEVSPALYEKMKQELPHAEESIISHEEFKKRTNEAKAIIRTGECTPYANVILEAGVTF</sequence>
<feature type="binding site" evidence="6">
    <location>
        <begin position="120"/>
        <end position="122"/>
    </location>
    <ligand>
        <name>substrate</name>
    </ligand>
</feature>
<dbReference type="GO" id="GO:0019303">
    <property type="term" value="P:D-ribose catabolic process"/>
    <property type="evidence" value="ECO:0007669"/>
    <property type="project" value="UniProtKB-UniRule"/>
</dbReference>
<gene>
    <name evidence="6" type="primary">rbsD</name>
    <name evidence="7" type="ORF">EX87_03215</name>
</gene>
<evidence type="ECO:0000256" key="3">
    <source>
        <dbReference type="ARBA" id="ARBA00022490"/>
    </source>
</evidence>
<dbReference type="GO" id="GO:0005829">
    <property type="term" value="C:cytosol"/>
    <property type="evidence" value="ECO:0007669"/>
    <property type="project" value="TreeGrafter"/>
</dbReference>
<feature type="active site" description="Proton donor" evidence="6">
    <location>
        <position position="20"/>
    </location>
</feature>
<keyword evidence="5 6" id="KW-0119">Carbohydrate metabolism</keyword>
<dbReference type="InterPro" id="IPR023064">
    <property type="entry name" value="D-ribose_pyranase"/>
</dbReference>
<dbReference type="UniPathway" id="UPA00916">
    <property type="reaction ID" value="UER00888"/>
</dbReference>
<keyword evidence="3 6" id="KW-0963">Cytoplasm</keyword>
<keyword evidence="4 6" id="KW-0413">Isomerase</keyword>
<dbReference type="PANTHER" id="PTHR37831">
    <property type="entry name" value="D-RIBOSE PYRANASE"/>
    <property type="match status" value="1"/>
</dbReference>
<proteinExistence type="inferred from homology"/>
<dbReference type="Pfam" id="PF05025">
    <property type="entry name" value="RbsD_FucU"/>
    <property type="match status" value="1"/>
</dbReference>
<reference evidence="7" key="1">
    <citation type="submission" date="2015-03" db="EMBL/GenBank/DDBJ databases">
        <title>MIGS Cultured Bacterial/Archaeal sample from Brevibacillus laterosporus.</title>
        <authorList>
            <person name="Zeng D."/>
            <person name="Zhu L."/>
            <person name="Dong G."/>
            <person name="Ye W."/>
            <person name="Ren D."/>
            <person name="Wu L."/>
            <person name="Xu J."/>
            <person name="Li G."/>
            <person name="Guo L."/>
        </authorList>
    </citation>
    <scope>NUCLEOTIDE SEQUENCE</scope>
    <source>
        <strain evidence="7">B9</strain>
    </source>
</reference>
<comment type="subunit">
    <text evidence="6">Homodecamer.</text>
</comment>
<dbReference type="GO" id="GO:0062193">
    <property type="term" value="F:D-ribose pyranase activity"/>
    <property type="evidence" value="ECO:0007669"/>
    <property type="project" value="UniProtKB-EC"/>
</dbReference>
<dbReference type="Gene3D" id="3.40.1650.10">
    <property type="entry name" value="RbsD-like domain"/>
    <property type="match status" value="1"/>
</dbReference>
<feature type="binding site" evidence="6">
    <location>
        <position position="98"/>
    </location>
    <ligand>
        <name>substrate</name>
    </ligand>
</feature>
<comment type="subcellular location">
    <subcellularLocation>
        <location evidence="6">Cytoplasm</location>
    </subcellularLocation>
</comment>
<comment type="pathway">
    <text evidence="6">Carbohydrate metabolism; D-ribose degradation; D-ribose 5-phosphate from beta-D-ribopyranose: step 1/2.</text>
</comment>
<dbReference type="HAMAP" id="MF_01661">
    <property type="entry name" value="D_rib_pyranase"/>
    <property type="match status" value="1"/>
</dbReference>
<dbReference type="NCBIfam" id="NF008761">
    <property type="entry name" value="PRK11797.1"/>
    <property type="match status" value="1"/>
</dbReference>
<evidence type="ECO:0000256" key="4">
    <source>
        <dbReference type="ARBA" id="ARBA00023235"/>
    </source>
</evidence>
<dbReference type="InterPro" id="IPR023750">
    <property type="entry name" value="RbsD-like_sf"/>
</dbReference>
<dbReference type="RefSeq" id="WP_031411437.1">
    <property type="nucleotide sequence ID" value="NZ_CP011074.1"/>
</dbReference>
<dbReference type="InterPro" id="IPR007721">
    <property type="entry name" value="RbsD_FucU"/>
</dbReference>